<dbReference type="RefSeq" id="WP_155711724.1">
    <property type="nucleotide sequence ID" value="NZ_BMWU01000059.1"/>
</dbReference>
<dbReference type="AlphaFoldDB" id="A0A6I3XWI2"/>
<reference evidence="7 8" key="1">
    <citation type="submission" date="2019-11" db="EMBL/GenBank/DDBJ databases">
        <title>Draft Genome Sequences of Six Type Strains of the Genus Massilia.</title>
        <authorList>
            <person name="Miess H."/>
            <person name="Frediansyah A."/>
            <person name="Goeker M."/>
            <person name="Gross H."/>
        </authorList>
    </citation>
    <scope>NUCLEOTIDE SEQUENCE [LARGE SCALE GENOMIC DNA]</scope>
    <source>
        <strain evidence="7 8">DSM 17513</strain>
    </source>
</reference>
<dbReference type="PANTHER" id="PTHR42812:SF5">
    <property type="entry name" value="ENDO-ARABINASE"/>
    <property type="match status" value="1"/>
</dbReference>
<accession>A0A6I3XWI2</accession>
<protein>
    <submittedName>
        <fullName evidence="7">Family 43 glycosylhydrolase</fullName>
    </submittedName>
</protein>
<evidence type="ECO:0000256" key="4">
    <source>
        <dbReference type="PIRSR" id="PIRSR606710-1"/>
    </source>
</evidence>
<dbReference type="InterPro" id="IPR006710">
    <property type="entry name" value="Glyco_hydro_43"/>
</dbReference>
<dbReference type="InterPro" id="IPR023296">
    <property type="entry name" value="Glyco_hydro_beta-prop_sf"/>
</dbReference>
<dbReference type="Pfam" id="PF04616">
    <property type="entry name" value="Glyco_hydro_43"/>
    <property type="match status" value="1"/>
</dbReference>
<feature type="active site" description="Proton acceptor" evidence="4">
    <location>
        <position position="28"/>
    </location>
</feature>
<evidence type="ECO:0000256" key="5">
    <source>
        <dbReference type="PIRSR" id="PIRSR606710-2"/>
    </source>
</evidence>
<keyword evidence="3 6" id="KW-0326">Glycosidase</keyword>
<dbReference type="EMBL" id="WNWM01000002">
    <property type="protein sequence ID" value="MUI16125.1"/>
    <property type="molecule type" value="Genomic_DNA"/>
</dbReference>
<evidence type="ECO:0000313" key="7">
    <source>
        <dbReference type="EMBL" id="MUI16125.1"/>
    </source>
</evidence>
<evidence type="ECO:0000256" key="2">
    <source>
        <dbReference type="ARBA" id="ARBA00022801"/>
    </source>
</evidence>
<feature type="site" description="Important for catalytic activity, responsible for pKa modulation of the active site Glu and correct orientation of both the proton donor and substrate" evidence="5">
    <location>
        <position position="137"/>
    </location>
</feature>
<dbReference type="GO" id="GO:0005975">
    <property type="term" value="P:carbohydrate metabolic process"/>
    <property type="evidence" value="ECO:0007669"/>
    <property type="project" value="InterPro"/>
</dbReference>
<dbReference type="Proteomes" id="UP000431684">
    <property type="component" value="Unassembled WGS sequence"/>
</dbReference>
<comment type="caution">
    <text evidence="7">The sequence shown here is derived from an EMBL/GenBank/DDBJ whole genome shotgun (WGS) entry which is preliminary data.</text>
</comment>
<dbReference type="Gene3D" id="2.115.10.20">
    <property type="entry name" value="Glycosyl hydrolase domain, family 43"/>
    <property type="match status" value="1"/>
</dbReference>
<dbReference type="InterPro" id="IPR051795">
    <property type="entry name" value="Glycosyl_Hydrlase_43"/>
</dbReference>
<gene>
    <name evidence="7" type="ORF">GJV26_27245</name>
</gene>
<proteinExistence type="inferred from homology"/>
<name>A0A6I3XWI2_9BURK</name>
<sequence length="331" mass="37026">MSEQPISPQAPQSGSHYVNPVYPHTFADPFVLRHQGFYYAYGTAAGNADGRAFPVLRSLDLVHWQSLGHALVPPGGTDFWAPEVAYRDGTFYMYYSAQGIDGRDHQLRVATSADPAGPFVDAGAGSVLVPDQPFSIDAHPFCDDDGQWYLFYCVDFLELEDDHRVGTGIVVDRMLDMRTLEGKPRMVHRPHEDWHLFLNGRTMYGNVYDWHTVEGAAVLKHDGRYYCFYSGGAWEKDNYGVSWVVADHPLGPYRRPEEGGRALLMSTLPERLIGPGHNSFVASPGGDETWIVYHAWGPDRAGRRMCIDRLRWEDGRPVTDGPTASPQPAPL</sequence>
<dbReference type="SUPFAM" id="SSF75005">
    <property type="entry name" value="Arabinanase/levansucrase/invertase"/>
    <property type="match status" value="1"/>
</dbReference>
<dbReference type="OrthoDB" id="9801455at2"/>
<dbReference type="GO" id="GO:0004553">
    <property type="term" value="F:hydrolase activity, hydrolyzing O-glycosyl compounds"/>
    <property type="evidence" value="ECO:0007669"/>
    <property type="project" value="InterPro"/>
</dbReference>
<evidence type="ECO:0000256" key="3">
    <source>
        <dbReference type="ARBA" id="ARBA00023295"/>
    </source>
</evidence>
<keyword evidence="8" id="KW-1185">Reference proteome</keyword>
<dbReference type="CDD" id="cd08991">
    <property type="entry name" value="GH43_HoAraf43-like"/>
    <property type="match status" value="1"/>
</dbReference>
<organism evidence="7 8">
    <name type="scientific">Pseudoduganella dura</name>
    <dbReference type="NCBI Taxonomy" id="321982"/>
    <lineage>
        <taxon>Bacteria</taxon>
        <taxon>Pseudomonadati</taxon>
        <taxon>Pseudomonadota</taxon>
        <taxon>Betaproteobacteria</taxon>
        <taxon>Burkholderiales</taxon>
        <taxon>Oxalobacteraceae</taxon>
        <taxon>Telluria group</taxon>
        <taxon>Pseudoduganella</taxon>
    </lineage>
</organism>
<evidence type="ECO:0000256" key="6">
    <source>
        <dbReference type="RuleBase" id="RU361187"/>
    </source>
</evidence>
<dbReference type="PANTHER" id="PTHR42812">
    <property type="entry name" value="BETA-XYLOSIDASE"/>
    <property type="match status" value="1"/>
</dbReference>
<feature type="active site" description="Proton donor" evidence="4">
    <location>
        <position position="214"/>
    </location>
</feature>
<evidence type="ECO:0000313" key="8">
    <source>
        <dbReference type="Proteomes" id="UP000431684"/>
    </source>
</evidence>
<keyword evidence="2 6" id="KW-0378">Hydrolase</keyword>
<comment type="similarity">
    <text evidence="1 6">Belongs to the glycosyl hydrolase 43 family.</text>
</comment>
<evidence type="ECO:0000256" key="1">
    <source>
        <dbReference type="ARBA" id="ARBA00009865"/>
    </source>
</evidence>